<dbReference type="PANTHER" id="PTHR11647:SF1">
    <property type="entry name" value="COLLAPSIN RESPONSE MEDIATOR PROTEIN"/>
    <property type="match status" value="1"/>
</dbReference>
<dbReference type="SUPFAM" id="SSF51556">
    <property type="entry name" value="Metallo-dependent hydrolases"/>
    <property type="match status" value="1"/>
</dbReference>
<dbReference type="InterPro" id="IPR011059">
    <property type="entry name" value="Metal-dep_hydrolase_composite"/>
</dbReference>
<feature type="domain" description="Amidohydrolase 3" evidence="1">
    <location>
        <begin position="45"/>
        <end position="549"/>
    </location>
</feature>
<gene>
    <name evidence="2" type="ORF">Q4610_15520</name>
</gene>
<sequence length="578" mass="64359">MYDLVIANGNVVDGTGAARVRADIAIANGVIERIDPSIDRGKARRVIDAMGKIVAPGVIDPHTHYDAQVHWDPYCTNSSWHGNTTVVVGNCGFGFMPCRPQDRERYMLMMENTEQVPMPAMREALPWTWESFPEWMAHMKRLHKGVNLAAYMPLNSLMMYVMGVEGAKTRRATVAERARMRDLLHEAMDAGAIGFGLSHLGEFNSHKDIDFSPMPSDTMFAEDAVFLAGVLRERGEGVIQCLAQLNSVNNSFLVEELARASGRPVVHNVINAVDSNPRYHLDIMSWLDRVHAEGLDIYSQALVQRGWVEFNVTYIDTLWQNVEPFTEFSLHVGPEAKAAIAKDEGFRQRARERYDPDMMFGAGGPVETHRLADAKGSRFAQFENMLVSEIAQATGSAPIDVLFDIVAETNAMADFRTTAAVSEDPVKLGEILDHDRVLLGTSDGGAHVKFSAGGQYATDMIMWMAREEQRISLERLHNLLSSKVADVFGFNDRGSLVEGKAADLYIYDFEHITYDRDRYEVLFDLPGNEFRRVCRAEGIDWVVVNGEPIFRSGRSTGAMPGRMITNSIHGAAFSEAAE</sequence>
<dbReference type="Pfam" id="PF07969">
    <property type="entry name" value="Amidohydro_3"/>
    <property type="match status" value="1"/>
</dbReference>
<dbReference type="Gene3D" id="2.30.40.10">
    <property type="entry name" value="Urease, subunit C, domain 1"/>
    <property type="match status" value="1"/>
</dbReference>
<dbReference type="InterPro" id="IPR032466">
    <property type="entry name" value="Metal_Hydrolase"/>
</dbReference>
<dbReference type="InterPro" id="IPR013108">
    <property type="entry name" value="Amidohydro_3"/>
</dbReference>
<protein>
    <submittedName>
        <fullName evidence="2">Amidohydrolase family protein</fullName>
    </submittedName>
</protein>
<dbReference type="RefSeq" id="WP_304536870.1">
    <property type="nucleotide sequence ID" value="NZ_JAUQOM010000008.1"/>
</dbReference>
<evidence type="ECO:0000313" key="3">
    <source>
        <dbReference type="Proteomes" id="UP001176471"/>
    </source>
</evidence>
<dbReference type="SUPFAM" id="SSF51338">
    <property type="entry name" value="Composite domain of metallo-dependent hydrolases"/>
    <property type="match status" value="1"/>
</dbReference>
<evidence type="ECO:0000313" key="2">
    <source>
        <dbReference type="EMBL" id="MDO7836457.1"/>
    </source>
</evidence>
<evidence type="ECO:0000259" key="1">
    <source>
        <dbReference type="Pfam" id="PF07969"/>
    </source>
</evidence>
<dbReference type="PANTHER" id="PTHR11647">
    <property type="entry name" value="HYDRANTOINASE/DIHYDROPYRIMIDINASE FAMILY MEMBER"/>
    <property type="match status" value="1"/>
</dbReference>
<dbReference type="Proteomes" id="UP001176471">
    <property type="component" value="Unassembled WGS sequence"/>
</dbReference>
<dbReference type="Gene3D" id="3.20.20.140">
    <property type="entry name" value="Metal-dependent hydrolases"/>
    <property type="match status" value="2"/>
</dbReference>
<organism evidence="2 3">
    <name type="scientific">Sphingobium cyanobacteriorum</name>
    <dbReference type="NCBI Taxonomy" id="3063954"/>
    <lineage>
        <taxon>Bacteria</taxon>
        <taxon>Pseudomonadati</taxon>
        <taxon>Pseudomonadota</taxon>
        <taxon>Alphaproteobacteria</taxon>
        <taxon>Sphingomonadales</taxon>
        <taxon>Sphingomonadaceae</taxon>
        <taxon>Sphingobium</taxon>
    </lineage>
</organism>
<keyword evidence="3" id="KW-1185">Reference proteome</keyword>
<accession>A0ABT8ZPJ0</accession>
<comment type="caution">
    <text evidence="2">The sequence shown here is derived from an EMBL/GenBank/DDBJ whole genome shotgun (WGS) entry which is preliminary data.</text>
</comment>
<dbReference type="InterPro" id="IPR050378">
    <property type="entry name" value="Metallo-dep_Hydrolases_sf"/>
</dbReference>
<name>A0ABT8ZPJ0_9SPHN</name>
<proteinExistence type="predicted"/>
<reference evidence="2" key="1">
    <citation type="submission" date="2023-07" db="EMBL/GenBank/DDBJ databases">
        <title>Bacterial whole genome sequence for Sphingobium sp. HBC34.</title>
        <authorList>
            <person name="Le V."/>
            <person name="Ko S.-R."/>
            <person name="Ahn C.-Y."/>
            <person name="Oh H.-M."/>
        </authorList>
    </citation>
    <scope>NUCLEOTIDE SEQUENCE</scope>
    <source>
        <strain evidence="2">HBC34</strain>
    </source>
</reference>
<dbReference type="EMBL" id="JAUQOM010000008">
    <property type="protein sequence ID" value="MDO7836457.1"/>
    <property type="molecule type" value="Genomic_DNA"/>
</dbReference>